<dbReference type="AlphaFoldDB" id="A0A8J5X7T7"/>
<protein>
    <submittedName>
        <fullName evidence="7">Uncharacterized protein</fullName>
    </submittedName>
</protein>
<keyword evidence="4 6" id="KW-0472">Membrane</keyword>
<keyword evidence="2 6" id="KW-0812">Transmembrane</keyword>
<dbReference type="GO" id="GO:0006882">
    <property type="term" value="P:intracellular zinc ion homeostasis"/>
    <property type="evidence" value="ECO:0007669"/>
    <property type="project" value="TreeGrafter"/>
</dbReference>
<evidence type="ECO:0000256" key="6">
    <source>
        <dbReference type="SAM" id="Phobius"/>
    </source>
</evidence>
<evidence type="ECO:0000256" key="5">
    <source>
        <dbReference type="SAM" id="MobiDB-lite"/>
    </source>
</evidence>
<evidence type="ECO:0000256" key="1">
    <source>
        <dbReference type="ARBA" id="ARBA00004141"/>
    </source>
</evidence>
<organism evidence="7 8">
    <name type="scientific">Diacronema lutheri</name>
    <name type="common">Unicellular marine alga</name>
    <name type="synonym">Monochrysis lutheri</name>
    <dbReference type="NCBI Taxonomy" id="2081491"/>
    <lineage>
        <taxon>Eukaryota</taxon>
        <taxon>Haptista</taxon>
        <taxon>Haptophyta</taxon>
        <taxon>Pavlovophyceae</taxon>
        <taxon>Pavlovales</taxon>
        <taxon>Pavlovaceae</taxon>
        <taxon>Diacronema</taxon>
    </lineage>
</organism>
<evidence type="ECO:0000256" key="4">
    <source>
        <dbReference type="ARBA" id="ARBA00023136"/>
    </source>
</evidence>
<accession>A0A8J5X7T7</accession>
<feature type="region of interest" description="Disordered" evidence="5">
    <location>
        <begin position="150"/>
        <end position="175"/>
    </location>
</feature>
<name>A0A8J5X7T7_DIALT</name>
<feature type="compositionally biased region" description="Basic and acidic residues" evidence="5">
    <location>
        <begin position="159"/>
        <end position="170"/>
    </location>
</feature>
<gene>
    <name evidence="7" type="ORF">KFE25_002303</name>
</gene>
<dbReference type="PANTHER" id="PTHR16950:SF16">
    <property type="entry name" value="ZINC TRANSPORTER ZIP13"/>
    <property type="match status" value="1"/>
</dbReference>
<keyword evidence="3 6" id="KW-1133">Transmembrane helix</keyword>
<evidence type="ECO:0000256" key="3">
    <source>
        <dbReference type="ARBA" id="ARBA00022989"/>
    </source>
</evidence>
<comment type="subcellular location">
    <subcellularLocation>
        <location evidence="1">Membrane</location>
        <topology evidence="1">Multi-pass membrane protein</topology>
    </subcellularLocation>
</comment>
<reference evidence="7" key="1">
    <citation type="submission" date="2021-05" db="EMBL/GenBank/DDBJ databases">
        <title>The genome of the haptophyte Pavlova lutheri (Diacronema luteri, Pavlovales) - a model for lipid biosynthesis in eukaryotic algae.</title>
        <authorList>
            <person name="Hulatt C.J."/>
            <person name="Posewitz M.C."/>
        </authorList>
    </citation>
    <scope>NUCLEOTIDE SEQUENCE</scope>
    <source>
        <strain evidence="7">NIVA-4/92</strain>
    </source>
</reference>
<dbReference type="EMBL" id="JAGTXO010000066">
    <property type="protein sequence ID" value="KAG8457639.1"/>
    <property type="molecule type" value="Genomic_DNA"/>
</dbReference>
<feature type="transmembrane region" description="Helical" evidence="6">
    <location>
        <begin position="306"/>
        <end position="328"/>
    </location>
</feature>
<keyword evidence="8" id="KW-1185">Reference proteome</keyword>
<dbReference type="OrthoDB" id="6096490at2759"/>
<dbReference type="Proteomes" id="UP000751190">
    <property type="component" value="Unassembled WGS sequence"/>
</dbReference>
<dbReference type="OMA" id="DAGECEC"/>
<dbReference type="GO" id="GO:0005385">
    <property type="term" value="F:zinc ion transmembrane transporter activity"/>
    <property type="evidence" value="ECO:0007669"/>
    <property type="project" value="TreeGrafter"/>
</dbReference>
<evidence type="ECO:0000313" key="8">
    <source>
        <dbReference type="Proteomes" id="UP000751190"/>
    </source>
</evidence>
<evidence type="ECO:0000313" key="7">
    <source>
        <dbReference type="EMBL" id="KAG8457639.1"/>
    </source>
</evidence>
<comment type="caution">
    <text evidence="7">The sequence shown here is derived from an EMBL/GenBank/DDBJ whole genome shotgun (WGS) entry which is preliminary data.</text>
</comment>
<dbReference type="GO" id="GO:0016020">
    <property type="term" value="C:membrane"/>
    <property type="evidence" value="ECO:0007669"/>
    <property type="project" value="UniProtKB-SubCell"/>
</dbReference>
<proteinExistence type="predicted"/>
<feature type="transmembrane region" description="Helical" evidence="6">
    <location>
        <begin position="117"/>
        <end position="140"/>
    </location>
</feature>
<feature type="transmembrane region" description="Helical" evidence="6">
    <location>
        <begin position="45"/>
        <end position="65"/>
    </location>
</feature>
<feature type="transmembrane region" description="Helical" evidence="6">
    <location>
        <begin position="12"/>
        <end position="33"/>
    </location>
</feature>
<feature type="transmembrane region" description="Helical" evidence="6">
    <location>
        <begin position="250"/>
        <end position="270"/>
    </location>
</feature>
<sequence length="334" mass="35480">MVTSASWGRALGSAAIVNFVTLVGVALLGLPALRAGNLRGDKKMTTLSSGFAAGALLAAALFLMFTEALELTGHEENHHEEEHFDRNDHHHLRMLDEEHNHDDHDHGEEHEEHAETWPWSIAALGGFCAVLALDVLLSLINLNNVKAKAKENASSTDAEAPKPAEPRTEAEEADALQQKVSVRRLLYATLIGDAMHNFADGAFIATAFKTCSTSVGWAVVIGTVAHELAQEVADFLLLARVCGIQPVKALALNFVSGTTIFLGAIVVLASDLDDNAVGIILAFGGGIYVYNAGVECLPRVVNEESPAVKATAMGLFVLGAVAIGLVLISHEHCD</sequence>
<dbReference type="Pfam" id="PF02535">
    <property type="entry name" value="Zip"/>
    <property type="match status" value="1"/>
</dbReference>
<feature type="transmembrane region" description="Helical" evidence="6">
    <location>
        <begin position="276"/>
        <end position="294"/>
    </location>
</feature>
<dbReference type="InterPro" id="IPR003689">
    <property type="entry name" value="ZIP"/>
</dbReference>
<evidence type="ECO:0000256" key="2">
    <source>
        <dbReference type="ARBA" id="ARBA00022692"/>
    </source>
</evidence>
<dbReference type="PANTHER" id="PTHR16950">
    <property type="entry name" value="ZINC TRANSPORTER SLC39A7 HISTIDINE-RICH MEMBRANE PROTEIN KE4"/>
    <property type="match status" value="1"/>
</dbReference>